<dbReference type="PROSITE" id="PS51016">
    <property type="entry name" value="MYTH4"/>
    <property type="match status" value="1"/>
</dbReference>
<protein>
    <recommendedName>
        <fullName evidence="1">MyTH4 domain-containing protein</fullName>
    </recommendedName>
</protein>
<evidence type="ECO:0000259" key="1">
    <source>
        <dbReference type="PROSITE" id="PS51016"/>
    </source>
</evidence>
<evidence type="ECO:0000313" key="2">
    <source>
        <dbReference type="EMBL" id="VDM79306.1"/>
    </source>
</evidence>
<proteinExistence type="predicted"/>
<dbReference type="GO" id="GO:0005856">
    <property type="term" value="C:cytoskeleton"/>
    <property type="evidence" value="ECO:0007669"/>
    <property type="project" value="InterPro"/>
</dbReference>
<dbReference type="AlphaFoldDB" id="A0A3P7J7Q6"/>
<sequence>MRAYIARKNYLRKRKAIIRLQAGLRGWKARKECCALRERLFKGLGVQTKRNRRLNAYHETLLTDAPDQKCPAILLGCLDAENMAKKEIEKSLYEPISKSSDLKTTTEYLPINAENMAKKEIEKSLYEPISKSSDLKTTTEYLPISLKSRIHNIEPIPIEKFAEDNIRGHLLEPRREPILTPFLHKENDIDFRLSIEIFKLILKYMNDQTLNRQQLDDLARYIVKQDDEVHVIEVHPWITNEEIANRVLRHRGIGNPNGWTIEVETEKMLYCPTGAHFLYDVISEIELGKEENKRSLFYNYPTERTLPPVNKKNVTSEPPTRVL</sequence>
<keyword evidence="3" id="KW-1185">Reference proteome</keyword>
<gene>
    <name evidence="2" type="ORF">SVUK_LOCUS14304</name>
</gene>
<dbReference type="PANTHER" id="PTHR22692:SF26">
    <property type="entry name" value="SH3 DOMAIN-CONTAINING PROTEIN"/>
    <property type="match status" value="1"/>
</dbReference>
<dbReference type="Gene3D" id="3.10.20.90">
    <property type="entry name" value="Phosphatidylinositol 3-kinase Catalytic Subunit, Chain A, domain 1"/>
    <property type="match status" value="1"/>
</dbReference>
<accession>A0A3P7J7Q6</accession>
<dbReference type="EMBL" id="UYYB01104676">
    <property type="protein sequence ID" value="VDM79306.1"/>
    <property type="molecule type" value="Genomic_DNA"/>
</dbReference>
<dbReference type="InterPro" id="IPR051567">
    <property type="entry name" value="Unconventional_Myosin_ATPase"/>
</dbReference>
<evidence type="ECO:0000313" key="3">
    <source>
        <dbReference type="Proteomes" id="UP000270094"/>
    </source>
</evidence>
<organism evidence="2 3">
    <name type="scientific">Strongylus vulgaris</name>
    <name type="common">Blood worm</name>
    <dbReference type="NCBI Taxonomy" id="40348"/>
    <lineage>
        <taxon>Eukaryota</taxon>
        <taxon>Metazoa</taxon>
        <taxon>Ecdysozoa</taxon>
        <taxon>Nematoda</taxon>
        <taxon>Chromadorea</taxon>
        <taxon>Rhabditida</taxon>
        <taxon>Rhabditina</taxon>
        <taxon>Rhabditomorpha</taxon>
        <taxon>Strongyloidea</taxon>
        <taxon>Strongylidae</taxon>
        <taxon>Strongylus</taxon>
    </lineage>
</organism>
<name>A0A3P7J7Q6_STRVU</name>
<dbReference type="OrthoDB" id="312459at2759"/>
<reference evidence="2 3" key="1">
    <citation type="submission" date="2018-11" db="EMBL/GenBank/DDBJ databases">
        <authorList>
            <consortium name="Pathogen Informatics"/>
        </authorList>
    </citation>
    <scope>NUCLEOTIDE SEQUENCE [LARGE SCALE GENOMIC DNA]</scope>
</reference>
<feature type="domain" description="MyTH4" evidence="1">
    <location>
        <begin position="173"/>
        <end position="323"/>
    </location>
</feature>
<dbReference type="InterPro" id="IPR000857">
    <property type="entry name" value="MyTH4_dom"/>
</dbReference>
<dbReference type="Proteomes" id="UP000270094">
    <property type="component" value="Unassembled WGS sequence"/>
</dbReference>
<dbReference type="PANTHER" id="PTHR22692">
    <property type="entry name" value="MYOSIN VII, XV"/>
    <property type="match status" value="1"/>
</dbReference>
<dbReference type="Gene3D" id="1.20.5.190">
    <property type="match status" value="1"/>
</dbReference>
<dbReference type="Pfam" id="PF00612">
    <property type="entry name" value="IQ"/>
    <property type="match status" value="1"/>
</dbReference>
<dbReference type="InterPro" id="IPR000048">
    <property type="entry name" value="IQ_motif_EF-hand-BS"/>
</dbReference>
<dbReference type="PROSITE" id="PS50096">
    <property type="entry name" value="IQ"/>
    <property type="match status" value="1"/>
</dbReference>